<protein>
    <submittedName>
        <fullName evidence="2">Membrane protein</fullName>
    </submittedName>
</protein>
<keyword evidence="3" id="KW-1185">Reference proteome</keyword>
<sequence length="58" mass="6603">MPLPIILFVVFLVLKLIHKIDWSWVWVTSPLWISAGLVGLFYLVTGLFAAAIYRKASK</sequence>
<dbReference type="Proteomes" id="UP000293430">
    <property type="component" value="Segment"/>
</dbReference>
<dbReference type="RefSeq" id="YP_010061591.1">
    <property type="nucleotide sequence ID" value="NC_054784.1"/>
</dbReference>
<dbReference type="GeneID" id="64871210"/>
<evidence type="ECO:0000313" key="3">
    <source>
        <dbReference type="Proteomes" id="UP000293430"/>
    </source>
</evidence>
<accession>A0A481W1R5</accession>
<organism evidence="2 3">
    <name type="scientific">Mycobacterium phage Pharaoh</name>
    <dbReference type="NCBI Taxonomy" id="2530140"/>
    <lineage>
        <taxon>Viruses</taxon>
        <taxon>Duplodnaviria</taxon>
        <taxon>Heunggongvirae</taxon>
        <taxon>Uroviricota</taxon>
        <taxon>Caudoviricetes</taxon>
        <taxon>Pharaohvirus</taxon>
        <taxon>Pharaohvirus pharaoh</taxon>
    </lineage>
</organism>
<keyword evidence="1" id="KW-0812">Transmembrane</keyword>
<dbReference type="InterPro" id="IPR019396">
    <property type="entry name" value="TM_Fragile-X-F-assoc"/>
</dbReference>
<feature type="transmembrane region" description="Helical" evidence="1">
    <location>
        <begin position="29"/>
        <end position="53"/>
    </location>
</feature>
<dbReference type="Pfam" id="PF10269">
    <property type="entry name" value="Tmemb_185A"/>
    <property type="match status" value="1"/>
</dbReference>
<keyword evidence="1" id="KW-0472">Membrane</keyword>
<gene>
    <name evidence="2" type="primary">65</name>
    <name evidence="2" type="ORF">SEA_PHARAOH_65</name>
</gene>
<reference evidence="2 3" key="1">
    <citation type="submission" date="2019-02" db="EMBL/GenBank/DDBJ databases">
        <authorList>
            <person name="Liuzzo S."/>
            <person name="Smith M.A."/>
            <person name="Garlena R.A."/>
            <person name="Russell D.A."/>
            <person name="Pope W.H."/>
            <person name="Jacobs-Sera D."/>
            <person name="Hatfull G.F."/>
        </authorList>
    </citation>
    <scope>NUCLEOTIDE SEQUENCE [LARGE SCALE GENOMIC DNA]</scope>
</reference>
<keyword evidence="1" id="KW-1133">Transmembrane helix</keyword>
<proteinExistence type="predicted"/>
<dbReference type="KEGG" id="vg:64871210"/>
<evidence type="ECO:0000313" key="2">
    <source>
        <dbReference type="EMBL" id="QBJ00253.1"/>
    </source>
</evidence>
<evidence type="ECO:0000256" key="1">
    <source>
        <dbReference type="SAM" id="Phobius"/>
    </source>
</evidence>
<dbReference type="EMBL" id="MK524530">
    <property type="protein sequence ID" value="QBJ00253.1"/>
    <property type="molecule type" value="Genomic_DNA"/>
</dbReference>
<name>A0A481W1R5_9CAUD</name>